<organism evidence="1 2">
    <name type="scientific">Atopobium deltae</name>
    <dbReference type="NCBI Taxonomy" id="1393034"/>
    <lineage>
        <taxon>Bacteria</taxon>
        <taxon>Bacillati</taxon>
        <taxon>Actinomycetota</taxon>
        <taxon>Coriobacteriia</taxon>
        <taxon>Coriobacteriales</taxon>
        <taxon>Atopobiaceae</taxon>
        <taxon>Atopobium</taxon>
    </lineage>
</organism>
<dbReference type="RefSeq" id="WP_066306113.1">
    <property type="nucleotide sequence ID" value="NZ_KQ959509.1"/>
</dbReference>
<protein>
    <recommendedName>
        <fullName evidence="3">tRNA nuclease CdiA C-terminal domain-containing protein</fullName>
    </recommendedName>
</protein>
<dbReference type="EMBL" id="LSCR01000031">
    <property type="protein sequence ID" value="KXB33636.1"/>
    <property type="molecule type" value="Genomic_DNA"/>
</dbReference>
<evidence type="ECO:0008006" key="3">
    <source>
        <dbReference type="Google" id="ProtNLM"/>
    </source>
</evidence>
<evidence type="ECO:0000313" key="2">
    <source>
        <dbReference type="Proteomes" id="UP000070675"/>
    </source>
</evidence>
<comment type="caution">
    <text evidence="1">The sequence shown here is derived from an EMBL/GenBank/DDBJ whole genome shotgun (WGS) entry which is preliminary data.</text>
</comment>
<reference evidence="2" key="1">
    <citation type="submission" date="2016-01" db="EMBL/GenBank/DDBJ databases">
        <authorList>
            <person name="Mitreva M."/>
            <person name="Pepin K.H."/>
            <person name="Mihindukulasuriya K.A."/>
            <person name="Fulton R."/>
            <person name="Fronick C."/>
            <person name="O'Laughlin M."/>
            <person name="Miner T."/>
            <person name="Herter B."/>
            <person name="Rosa B.A."/>
            <person name="Cordes M."/>
            <person name="Tomlinson C."/>
            <person name="Wollam A."/>
            <person name="Palsikar V.B."/>
            <person name="Mardis E.R."/>
            <person name="Wilson R.K."/>
        </authorList>
    </citation>
    <scope>NUCLEOTIDE SEQUENCE [LARGE SCALE GENOMIC DNA]</scope>
    <source>
        <strain evidence="2">DNF00019</strain>
    </source>
</reference>
<dbReference type="InterPro" id="IPR057369">
    <property type="entry name" value="VG15"/>
</dbReference>
<keyword evidence="2" id="KW-1185">Reference proteome</keyword>
<dbReference type="AlphaFoldDB" id="A0A133XRS4"/>
<dbReference type="Pfam" id="PF25310">
    <property type="entry name" value="VG15"/>
    <property type="match status" value="1"/>
</dbReference>
<dbReference type="OrthoDB" id="3194844at2"/>
<dbReference type="PATRIC" id="fig|1393034.3.peg.1146"/>
<gene>
    <name evidence="1" type="ORF">HMPREF3192_01175</name>
</gene>
<proteinExistence type="predicted"/>
<evidence type="ECO:0000313" key="1">
    <source>
        <dbReference type="EMBL" id="KXB33636.1"/>
    </source>
</evidence>
<accession>A0A133XRS4</accession>
<name>A0A133XRS4_9ACTN</name>
<dbReference type="Proteomes" id="UP000070675">
    <property type="component" value="Unassembled WGS sequence"/>
</dbReference>
<dbReference type="STRING" id="1393034.HMPREF3192_01175"/>
<sequence length="403" mass="46329">MEIKASDLNDYESELALYQKKSREAFIACMKAHMQLNDDTDKEHLKEVYKQAVDAVQIWGNTTAGAACKFFGKTARAKARICDVPDFILERINDRIIDYSKTHDIRSDEFLELVGSCAGSEVRHNADRTTYKNAKRLATKGVKYCRVAQSVSCCFCLMLAGRGPVYWTKETAGEGMRYHPGCKCKIVACREGDTIKGYHPEKINAAMEKIADSLGIDNWLDFVDDKDIQKLLERELKRRDPRWVLEGIKPKVDYSKNPRKKYGVRKVENDDYSKQNFKKTGEEWRDLFVHDSLALNGFALQPQGLDSLDLKLGPRMEWWEIKSPIQTKASNLDSVHWVENNIKQAKRQFKKRGMVDQAKVVVSSYYHPAEDAWIEQELLKRGLQHNIKGLIFINKRGEVKVLI</sequence>